<accession>A0ABW0YUF7</accession>
<comment type="caution">
    <text evidence="2">The sequence shown here is derived from an EMBL/GenBank/DDBJ whole genome shotgun (WGS) entry which is preliminary data.</text>
</comment>
<dbReference type="SUPFAM" id="SSF55154">
    <property type="entry name" value="CYTH-like phosphatases"/>
    <property type="match status" value="1"/>
</dbReference>
<dbReference type="Proteomes" id="UP001596083">
    <property type="component" value="Unassembled WGS sequence"/>
</dbReference>
<dbReference type="RefSeq" id="WP_390314137.1">
    <property type="nucleotide sequence ID" value="NZ_JBHSPB010000002.1"/>
</dbReference>
<proteinExistence type="predicted"/>
<name>A0ABW0YUF7_9ACTN</name>
<dbReference type="NCBIfam" id="TIGR00318">
    <property type="entry name" value="cyaB"/>
    <property type="match status" value="1"/>
</dbReference>
<protein>
    <submittedName>
        <fullName evidence="2">Class IV adenylate cyclase</fullName>
    </submittedName>
</protein>
<evidence type="ECO:0000259" key="1">
    <source>
        <dbReference type="PROSITE" id="PS51707"/>
    </source>
</evidence>
<reference evidence="3" key="1">
    <citation type="journal article" date="2019" name="Int. J. Syst. Evol. Microbiol.">
        <title>The Global Catalogue of Microorganisms (GCM) 10K type strain sequencing project: providing services to taxonomists for standard genome sequencing and annotation.</title>
        <authorList>
            <consortium name="The Broad Institute Genomics Platform"/>
            <consortium name="The Broad Institute Genome Sequencing Center for Infectious Disease"/>
            <person name="Wu L."/>
            <person name="Ma J."/>
        </authorList>
    </citation>
    <scope>NUCLEOTIDE SEQUENCE [LARGE SCALE GENOMIC DNA]</scope>
    <source>
        <strain evidence="3">CGMCC 4.7304</strain>
    </source>
</reference>
<dbReference type="EMBL" id="JBHSPB010000002">
    <property type="protein sequence ID" value="MFC5719128.1"/>
    <property type="molecule type" value="Genomic_DNA"/>
</dbReference>
<dbReference type="InterPro" id="IPR023577">
    <property type="entry name" value="CYTH_domain"/>
</dbReference>
<dbReference type="Gene3D" id="2.40.320.10">
    <property type="entry name" value="Hypothetical Protein Pfu-838710-001"/>
    <property type="match status" value="1"/>
</dbReference>
<evidence type="ECO:0000313" key="3">
    <source>
        <dbReference type="Proteomes" id="UP001596083"/>
    </source>
</evidence>
<organism evidence="2 3">
    <name type="scientific">Streptomyces gamaensis</name>
    <dbReference type="NCBI Taxonomy" id="1763542"/>
    <lineage>
        <taxon>Bacteria</taxon>
        <taxon>Bacillati</taxon>
        <taxon>Actinomycetota</taxon>
        <taxon>Actinomycetes</taxon>
        <taxon>Kitasatosporales</taxon>
        <taxon>Streptomycetaceae</taxon>
        <taxon>Streptomyces</taxon>
    </lineage>
</organism>
<sequence>MIEAELKARVRDPEDLLRRLDRRATARPEVYRDTYFDTPDGTLTSGDRELRIRTVHGGSGGVRSLLTYKEPRVDEASASKPEHETHIDVPAAMQVILGGLGYLPAVAFEKRCRNYVLEERGRQLLATVVRIPEIEGTFVEVETLTTEEDLQAALGDVRAVLGTLGIAEDDLTTEPYTAAVAARRQG</sequence>
<feature type="domain" description="CYTH" evidence="1">
    <location>
        <begin position="1"/>
        <end position="182"/>
    </location>
</feature>
<keyword evidence="3" id="KW-1185">Reference proteome</keyword>
<dbReference type="PROSITE" id="PS51707">
    <property type="entry name" value="CYTH"/>
    <property type="match status" value="1"/>
</dbReference>
<dbReference type="CDD" id="cd07890">
    <property type="entry name" value="CYTH-like_AC_IV-like"/>
    <property type="match status" value="1"/>
</dbReference>
<dbReference type="PANTHER" id="PTHR21028">
    <property type="entry name" value="SI:CH211-156B7.4"/>
    <property type="match status" value="1"/>
</dbReference>
<dbReference type="SMART" id="SM01118">
    <property type="entry name" value="CYTH"/>
    <property type="match status" value="1"/>
</dbReference>
<dbReference type="InterPro" id="IPR008173">
    <property type="entry name" value="Adenylyl_cyclase_CyaB"/>
</dbReference>
<gene>
    <name evidence="2" type="primary">cyaB</name>
    <name evidence="2" type="ORF">ACFP1Z_02880</name>
</gene>
<dbReference type="PANTHER" id="PTHR21028:SF2">
    <property type="entry name" value="CYTH DOMAIN-CONTAINING PROTEIN"/>
    <property type="match status" value="1"/>
</dbReference>
<dbReference type="Pfam" id="PF01928">
    <property type="entry name" value="CYTH"/>
    <property type="match status" value="1"/>
</dbReference>
<dbReference type="InterPro" id="IPR033469">
    <property type="entry name" value="CYTH-like_dom_sf"/>
</dbReference>
<evidence type="ECO:0000313" key="2">
    <source>
        <dbReference type="EMBL" id="MFC5719128.1"/>
    </source>
</evidence>